<evidence type="ECO:0000313" key="2">
    <source>
        <dbReference type="Proteomes" id="UP000018419"/>
    </source>
</evidence>
<comment type="caution">
    <text evidence="1">The sequence shown here is derived from an EMBL/GenBank/DDBJ whole genome shotgun (WGS) entry which is preliminary data.</text>
</comment>
<dbReference type="EMBL" id="ACVR01000072">
    <property type="protein sequence ID" value="EET81331.1"/>
    <property type="molecule type" value="Genomic_DNA"/>
</dbReference>
<organism evidence="1 2">
    <name type="scientific">Acinetobacter radioresistens SK82</name>
    <dbReference type="NCBI Taxonomy" id="596318"/>
    <lineage>
        <taxon>Bacteria</taxon>
        <taxon>Pseudomonadati</taxon>
        <taxon>Pseudomonadota</taxon>
        <taxon>Gammaproteobacteria</taxon>
        <taxon>Moraxellales</taxon>
        <taxon>Moraxellaceae</taxon>
        <taxon>Acinetobacter</taxon>
    </lineage>
</organism>
<dbReference type="RefSeq" id="WP_005016367.1">
    <property type="nucleotide sequence ID" value="NZ_ACVR01000072.1"/>
</dbReference>
<gene>
    <name evidence="1" type="ORF">ACIRA0001_0112</name>
</gene>
<evidence type="ECO:0000313" key="1">
    <source>
        <dbReference type="EMBL" id="EET81331.1"/>
    </source>
</evidence>
<protein>
    <submittedName>
        <fullName evidence="1">Uncharacterized protein</fullName>
    </submittedName>
</protein>
<keyword evidence="2" id="KW-1185">Reference proteome</keyword>
<sequence>MVHNVTLDDLSPEERLGLEKIVNDAYDKILSAANIVLSRCLKSLNINYLRKENPTLSEILKQMKEISGLMQSLNQAGYVTFKAEEYVKHVQDIVEAVESGHTENLERHVRELNQRSFL</sequence>
<name>A0ABM9YKB2_ACIRA</name>
<accession>A0ABM9YKB2</accession>
<reference evidence="1 2" key="1">
    <citation type="submission" date="2009-07" db="EMBL/GenBank/DDBJ databases">
        <authorList>
            <person name="Madupu R."/>
            <person name="Durkin A.S."/>
            <person name="Torralba M."/>
            <person name="Methe B."/>
            <person name="Sutton G.G."/>
            <person name="Strausberg R.L."/>
            <person name="Nelson K.E."/>
        </authorList>
    </citation>
    <scope>NUCLEOTIDE SEQUENCE [LARGE SCALE GENOMIC DNA]</scope>
    <source>
        <strain evidence="1 2">SK82</strain>
    </source>
</reference>
<proteinExistence type="predicted"/>
<dbReference type="Proteomes" id="UP000018419">
    <property type="component" value="Unassembled WGS sequence"/>
</dbReference>